<protein>
    <submittedName>
        <fullName evidence="1">Uncharacterized protein</fullName>
    </submittedName>
</protein>
<organism evidence="1 2">
    <name type="scientific">Parapedobacter deserti</name>
    <dbReference type="NCBI Taxonomy" id="1912957"/>
    <lineage>
        <taxon>Bacteria</taxon>
        <taxon>Pseudomonadati</taxon>
        <taxon>Bacteroidota</taxon>
        <taxon>Sphingobacteriia</taxon>
        <taxon>Sphingobacteriales</taxon>
        <taxon>Sphingobacteriaceae</taxon>
        <taxon>Parapedobacter</taxon>
    </lineage>
</organism>
<keyword evidence="2" id="KW-1185">Reference proteome</keyword>
<evidence type="ECO:0000313" key="2">
    <source>
        <dbReference type="Proteomes" id="UP001595526"/>
    </source>
</evidence>
<sequence>MINRPSNDNVRTAAAILRIVQDARASAQAWHRCATSPDATAMGLMLPISSPFLFLYG</sequence>
<evidence type="ECO:0000313" key="1">
    <source>
        <dbReference type="EMBL" id="MFC3197216.1"/>
    </source>
</evidence>
<gene>
    <name evidence="1" type="ORF">ACFOET_06300</name>
</gene>
<dbReference type="Proteomes" id="UP001595526">
    <property type="component" value="Unassembled WGS sequence"/>
</dbReference>
<name>A0ABV7JK90_9SPHI</name>
<dbReference type="EMBL" id="JBHRTA010000016">
    <property type="protein sequence ID" value="MFC3197216.1"/>
    <property type="molecule type" value="Genomic_DNA"/>
</dbReference>
<proteinExistence type="predicted"/>
<reference evidence="2" key="1">
    <citation type="journal article" date="2019" name="Int. J. Syst. Evol. Microbiol.">
        <title>The Global Catalogue of Microorganisms (GCM) 10K type strain sequencing project: providing services to taxonomists for standard genome sequencing and annotation.</title>
        <authorList>
            <consortium name="The Broad Institute Genomics Platform"/>
            <consortium name="The Broad Institute Genome Sequencing Center for Infectious Disease"/>
            <person name="Wu L."/>
            <person name="Ma J."/>
        </authorList>
    </citation>
    <scope>NUCLEOTIDE SEQUENCE [LARGE SCALE GENOMIC DNA]</scope>
    <source>
        <strain evidence="2">KCTC 52416</strain>
    </source>
</reference>
<comment type="caution">
    <text evidence="1">The sequence shown here is derived from an EMBL/GenBank/DDBJ whole genome shotgun (WGS) entry which is preliminary data.</text>
</comment>
<accession>A0ABV7JK90</accession>
<dbReference type="RefSeq" id="WP_379020691.1">
    <property type="nucleotide sequence ID" value="NZ_JBHRTA010000016.1"/>
</dbReference>